<dbReference type="Pfam" id="PF13478">
    <property type="entry name" value="XdhC_C"/>
    <property type="match status" value="1"/>
</dbReference>
<keyword evidence="4" id="KW-1185">Reference proteome</keyword>
<dbReference type="eggNOG" id="COG1975">
    <property type="taxonomic scope" value="Bacteria"/>
</dbReference>
<organism evidence="3 4">
    <name type="scientific">Frateuria aurantia (strain ATCC 33424 / DSM 6220 / KCTC 2777 / LMG 1558 / NBRC 3245 / NCIMB 13370)</name>
    <name type="common">Acetobacter aurantius</name>
    <dbReference type="NCBI Taxonomy" id="767434"/>
    <lineage>
        <taxon>Bacteria</taxon>
        <taxon>Pseudomonadati</taxon>
        <taxon>Pseudomonadota</taxon>
        <taxon>Gammaproteobacteria</taxon>
        <taxon>Lysobacterales</taxon>
        <taxon>Rhodanobacteraceae</taxon>
        <taxon>Frateuria</taxon>
    </lineage>
</organism>
<dbReference type="PANTHER" id="PTHR30388:SF4">
    <property type="entry name" value="MOLYBDENUM COFACTOR INSERTION CHAPERONE PAOD"/>
    <property type="match status" value="1"/>
</dbReference>
<proteinExistence type="predicted"/>
<gene>
    <name evidence="3" type="ordered locus">Fraau_1918</name>
</gene>
<evidence type="ECO:0000313" key="4">
    <source>
        <dbReference type="Proteomes" id="UP000005234"/>
    </source>
</evidence>
<dbReference type="KEGG" id="fau:Fraau_1918"/>
<evidence type="ECO:0000259" key="1">
    <source>
        <dbReference type="Pfam" id="PF02625"/>
    </source>
</evidence>
<name>H8L0Y9_FRAAD</name>
<dbReference type="RefSeq" id="WP_014403314.1">
    <property type="nucleotide sequence ID" value="NC_017033.1"/>
</dbReference>
<dbReference type="PANTHER" id="PTHR30388">
    <property type="entry name" value="ALDEHYDE OXIDOREDUCTASE MOLYBDENUM COFACTOR ASSEMBLY PROTEIN"/>
    <property type="match status" value="1"/>
</dbReference>
<dbReference type="Pfam" id="PF02625">
    <property type="entry name" value="XdhC_CoxI"/>
    <property type="match status" value="1"/>
</dbReference>
<feature type="domain" description="XdhC- CoxI" evidence="1">
    <location>
        <begin position="29"/>
        <end position="96"/>
    </location>
</feature>
<dbReference type="InterPro" id="IPR003777">
    <property type="entry name" value="XdhC_CoxI"/>
</dbReference>
<feature type="domain" description="XdhC Rossmann" evidence="2">
    <location>
        <begin position="177"/>
        <end position="317"/>
    </location>
</feature>
<dbReference type="OrthoDB" id="9815497at2"/>
<protein>
    <submittedName>
        <fullName evidence="3">Xanthine and CO dehydrogenases maturation factor, XdhC/CoxF family</fullName>
    </submittedName>
</protein>
<dbReference type="EMBL" id="CP003350">
    <property type="protein sequence ID" value="AFC86309.1"/>
    <property type="molecule type" value="Genomic_DNA"/>
</dbReference>
<dbReference type="Proteomes" id="UP000005234">
    <property type="component" value="Chromosome"/>
</dbReference>
<dbReference type="InterPro" id="IPR052698">
    <property type="entry name" value="MoCofactor_Util/Proc"/>
</dbReference>
<dbReference type="STRING" id="767434.Fraau_1918"/>
<dbReference type="HOGENOM" id="CLU_041115_2_1_6"/>
<accession>H8L0Y9</accession>
<reference evidence="3" key="1">
    <citation type="submission" date="2012-02" db="EMBL/GenBank/DDBJ databases">
        <title>The complete genome of Frateuria aurantia DSM 6220.</title>
        <authorList>
            <consortium name="US DOE Joint Genome Institute (JGI-PGF)"/>
            <person name="Lucas S."/>
            <person name="Copeland A."/>
            <person name="Lapidus A."/>
            <person name="Glavina del Rio T."/>
            <person name="Dalin E."/>
            <person name="Tice H."/>
            <person name="Bruce D."/>
            <person name="Goodwin L."/>
            <person name="Pitluck S."/>
            <person name="Peters L."/>
            <person name="Ovchinnikova G."/>
            <person name="Teshima H."/>
            <person name="Kyrpides N."/>
            <person name="Mavromatis K."/>
            <person name="Ivanova N."/>
            <person name="Brettin T."/>
            <person name="Detter J.C."/>
            <person name="Han C."/>
            <person name="Larimer F."/>
            <person name="Land M."/>
            <person name="Hauser L."/>
            <person name="Markowitz V."/>
            <person name="Cheng J.-F."/>
            <person name="Hugenholtz P."/>
            <person name="Woyke T."/>
            <person name="Wu D."/>
            <person name="Brambilla E."/>
            <person name="Klenk H.-P."/>
            <person name="Eisen J.A."/>
        </authorList>
    </citation>
    <scope>NUCLEOTIDE SEQUENCE</scope>
    <source>
        <strain evidence="3">DSM 6220</strain>
    </source>
</reference>
<evidence type="ECO:0000259" key="2">
    <source>
        <dbReference type="Pfam" id="PF13478"/>
    </source>
</evidence>
<evidence type="ECO:0000313" key="3">
    <source>
        <dbReference type="EMBL" id="AFC86309.1"/>
    </source>
</evidence>
<dbReference type="InterPro" id="IPR027051">
    <property type="entry name" value="XdhC_Rossmann_dom"/>
</dbReference>
<dbReference type="AlphaFoldDB" id="H8L0Y9"/>
<sequence length="331" mass="36153">MTTMTPPLLPPDWPMFGVKHDLLPFLQECLRRDQRVVLASLIWIQGSSPRPLGSEMAIAESGDMAGYVSGGCVEAAVALEAMAVFADGHPRLLDYGAGSPVLDLQLSCGGRIHLWLRLLQDPAGYVETWQDARQQRRIFQVDTDLTSGHMQWQSTCTVQAGANPGHFRQCHRPPIRLVAVGHDPVTLALLQLAGQLEMETWLLRPDGPAAAPPFVLDRYLPQPLQQAIGQIELDQDTAVYTLTHDGSIDHAVLSWALRSEAFCVGVLGARHKRDQRLQALQADGLPPDRLARLQAPAGLPLGGQSPMAIALAIVAEITQQWHQRAADVPAR</sequence>
<dbReference type="Gene3D" id="3.40.50.720">
    <property type="entry name" value="NAD(P)-binding Rossmann-like Domain"/>
    <property type="match status" value="1"/>
</dbReference>